<name>A0A6C0B953_9ZZZZ</name>
<evidence type="ECO:0000256" key="1">
    <source>
        <dbReference type="SAM" id="MobiDB-lite"/>
    </source>
</evidence>
<evidence type="ECO:0000313" key="2">
    <source>
        <dbReference type="EMBL" id="QHS87993.1"/>
    </source>
</evidence>
<feature type="region of interest" description="Disordered" evidence="1">
    <location>
        <begin position="87"/>
        <end position="118"/>
    </location>
</feature>
<feature type="compositionally biased region" description="Basic residues" evidence="1">
    <location>
        <begin position="95"/>
        <end position="118"/>
    </location>
</feature>
<accession>A0A6C0B953</accession>
<reference evidence="2" key="1">
    <citation type="journal article" date="2020" name="Nature">
        <title>Giant virus diversity and host interactions through global metagenomics.</title>
        <authorList>
            <person name="Schulz F."/>
            <person name="Roux S."/>
            <person name="Paez-Espino D."/>
            <person name="Jungbluth S."/>
            <person name="Walsh D.A."/>
            <person name="Denef V.J."/>
            <person name="McMahon K.D."/>
            <person name="Konstantinidis K.T."/>
            <person name="Eloe-Fadrosh E.A."/>
            <person name="Kyrpides N.C."/>
            <person name="Woyke T."/>
        </authorList>
    </citation>
    <scope>NUCLEOTIDE SEQUENCE</scope>
    <source>
        <strain evidence="2">GVMAG-M-3300010158-13</strain>
    </source>
</reference>
<dbReference type="AlphaFoldDB" id="A0A6C0B953"/>
<dbReference type="EMBL" id="MN739090">
    <property type="protein sequence ID" value="QHS87993.1"/>
    <property type="molecule type" value="Genomic_DNA"/>
</dbReference>
<protein>
    <submittedName>
        <fullName evidence="2">Uncharacterized protein</fullName>
    </submittedName>
</protein>
<sequence length="118" mass="13734">MSQFPSIQAITTIETMPFKNWDGTYVGDASVIKKTKGKSFLSGFGSVDNFLYRIQKSTLDNELREEPLKQDYKDLFPDIVEEHKEIELLKNPKTGGRKKTKKTKKHKKRSRRTKINKK</sequence>
<proteinExistence type="predicted"/>
<organism evidence="2">
    <name type="scientific">viral metagenome</name>
    <dbReference type="NCBI Taxonomy" id="1070528"/>
    <lineage>
        <taxon>unclassified sequences</taxon>
        <taxon>metagenomes</taxon>
        <taxon>organismal metagenomes</taxon>
    </lineage>
</organism>